<dbReference type="PANTHER" id="PTHR11328">
    <property type="entry name" value="MAJOR FACILITATOR SUPERFAMILY DOMAIN-CONTAINING PROTEIN"/>
    <property type="match status" value="1"/>
</dbReference>
<accession>A0A934S251</accession>
<evidence type="ECO:0000313" key="10">
    <source>
        <dbReference type="EMBL" id="MBK1877683.1"/>
    </source>
</evidence>
<dbReference type="Pfam" id="PF13347">
    <property type="entry name" value="MFS_2"/>
    <property type="match status" value="1"/>
</dbReference>
<protein>
    <submittedName>
        <fullName evidence="10">MFS transporter</fullName>
    </submittedName>
</protein>
<feature type="region of interest" description="Disordered" evidence="8">
    <location>
        <begin position="1"/>
        <end position="24"/>
    </location>
</feature>
<feature type="transmembrane region" description="Helical" evidence="9">
    <location>
        <begin position="100"/>
        <end position="118"/>
    </location>
</feature>
<gene>
    <name evidence="10" type="ORF">JIN87_12465</name>
</gene>
<dbReference type="EMBL" id="JAENIL010000021">
    <property type="protein sequence ID" value="MBK1877683.1"/>
    <property type="molecule type" value="Genomic_DNA"/>
</dbReference>
<evidence type="ECO:0000256" key="2">
    <source>
        <dbReference type="ARBA" id="ARBA00009617"/>
    </source>
</evidence>
<feature type="transmembrane region" description="Helical" evidence="9">
    <location>
        <begin position="200"/>
        <end position="219"/>
    </location>
</feature>
<keyword evidence="5 9" id="KW-0812">Transmembrane</keyword>
<dbReference type="Gene3D" id="1.20.1250.20">
    <property type="entry name" value="MFS general substrate transporter like domains"/>
    <property type="match status" value="1"/>
</dbReference>
<feature type="transmembrane region" description="Helical" evidence="9">
    <location>
        <begin position="345"/>
        <end position="365"/>
    </location>
</feature>
<dbReference type="Proteomes" id="UP000617628">
    <property type="component" value="Unassembled WGS sequence"/>
</dbReference>
<evidence type="ECO:0000256" key="6">
    <source>
        <dbReference type="ARBA" id="ARBA00022989"/>
    </source>
</evidence>
<dbReference type="PROSITE" id="PS00872">
    <property type="entry name" value="NA_GALACTOSIDE_SYMP"/>
    <property type="match status" value="1"/>
</dbReference>
<dbReference type="GO" id="GO:0005886">
    <property type="term" value="C:plasma membrane"/>
    <property type="evidence" value="ECO:0007669"/>
    <property type="project" value="UniProtKB-SubCell"/>
</dbReference>
<name>A0A934S251_9BACT</name>
<evidence type="ECO:0000256" key="8">
    <source>
        <dbReference type="SAM" id="MobiDB-lite"/>
    </source>
</evidence>
<feature type="compositionally biased region" description="Low complexity" evidence="8">
    <location>
        <begin position="1"/>
        <end position="19"/>
    </location>
</feature>
<evidence type="ECO:0000256" key="4">
    <source>
        <dbReference type="ARBA" id="ARBA00022475"/>
    </source>
</evidence>
<keyword evidence="6 9" id="KW-1133">Transmembrane helix</keyword>
<comment type="similarity">
    <text evidence="2">Belongs to the sodium:galactoside symporter (TC 2.A.2) family.</text>
</comment>
<proteinExistence type="inferred from homology"/>
<dbReference type="GO" id="GO:0015293">
    <property type="term" value="F:symporter activity"/>
    <property type="evidence" value="ECO:0007669"/>
    <property type="project" value="InterPro"/>
</dbReference>
<keyword evidence="7 9" id="KW-0472">Membrane</keyword>
<feature type="transmembrane region" description="Helical" evidence="9">
    <location>
        <begin position="130"/>
        <end position="152"/>
    </location>
</feature>
<feature type="transmembrane region" description="Helical" evidence="9">
    <location>
        <begin position="320"/>
        <end position="339"/>
    </location>
</feature>
<evidence type="ECO:0000256" key="7">
    <source>
        <dbReference type="ARBA" id="ARBA00023136"/>
    </source>
</evidence>
<dbReference type="RefSeq" id="WP_200355897.1">
    <property type="nucleotide sequence ID" value="NZ_JAENIL010000021.1"/>
</dbReference>
<feature type="transmembrane region" description="Helical" evidence="9">
    <location>
        <begin position="386"/>
        <end position="410"/>
    </location>
</feature>
<evidence type="ECO:0000256" key="3">
    <source>
        <dbReference type="ARBA" id="ARBA00022448"/>
    </source>
</evidence>
<feature type="transmembrane region" description="Helical" evidence="9">
    <location>
        <begin position="287"/>
        <end position="308"/>
    </location>
</feature>
<evidence type="ECO:0000313" key="11">
    <source>
        <dbReference type="Proteomes" id="UP000617628"/>
    </source>
</evidence>
<feature type="transmembrane region" description="Helical" evidence="9">
    <location>
        <begin position="249"/>
        <end position="275"/>
    </location>
</feature>
<evidence type="ECO:0000256" key="5">
    <source>
        <dbReference type="ARBA" id="ARBA00022692"/>
    </source>
</evidence>
<evidence type="ECO:0000256" key="1">
    <source>
        <dbReference type="ARBA" id="ARBA00004651"/>
    </source>
</evidence>
<comment type="caution">
    <text evidence="10">The sequence shown here is derived from an EMBL/GenBank/DDBJ whole genome shotgun (WGS) entry which is preliminary data.</text>
</comment>
<reference evidence="10" key="1">
    <citation type="submission" date="2021-01" db="EMBL/GenBank/DDBJ databases">
        <title>Modified the classification status of verrucomicrobia.</title>
        <authorList>
            <person name="Feng X."/>
        </authorList>
    </citation>
    <scope>NUCLEOTIDE SEQUENCE</scope>
    <source>
        <strain evidence="10">KCTC 13126</strain>
    </source>
</reference>
<keyword evidence="4" id="KW-1003">Cell membrane</keyword>
<keyword evidence="3" id="KW-0813">Transport</keyword>
<dbReference type="InterPro" id="IPR039672">
    <property type="entry name" value="MFS_2"/>
</dbReference>
<organism evidence="10 11">
    <name type="scientific">Pelagicoccus mobilis</name>
    <dbReference type="NCBI Taxonomy" id="415221"/>
    <lineage>
        <taxon>Bacteria</taxon>
        <taxon>Pseudomonadati</taxon>
        <taxon>Verrucomicrobiota</taxon>
        <taxon>Opitutia</taxon>
        <taxon>Puniceicoccales</taxon>
        <taxon>Pelagicoccaceae</taxon>
        <taxon>Pelagicoccus</taxon>
    </lineage>
</organism>
<comment type="subcellular location">
    <subcellularLocation>
        <location evidence="1">Cell membrane</location>
        <topology evidence="1">Multi-pass membrane protein</topology>
    </subcellularLocation>
</comment>
<dbReference type="GO" id="GO:0008643">
    <property type="term" value="P:carbohydrate transport"/>
    <property type="evidence" value="ECO:0007669"/>
    <property type="project" value="InterPro"/>
</dbReference>
<feature type="transmembrane region" description="Helical" evidence="9">
    <location>
        <begin position="172"/>
        <end position="194"/>
    </location>
</feature>
<dbReference type="InterPro" id="IPR018043">
    <property type="entry name" value="Na/Gal_symport_CS"/>
</dbReference>
<dbReference type="AlphaFoldDB" id="A0A934S251"/>
<dbReference type="PANTHER" id="PTHR11328:SF24">
    <property type="entry name" value="MAJOR FACILITATOR SUPERFAMILY (MFS) PROFILE DOMAIN-CONTAINING PROTEIN"/>
    <property type="match status" value="1"/>
</dbReference>
<keyword evidence="11" id="KW-1185">Reference proteome</keyword>
<dbReference type="SUPFAM" id="SSF103473">
    <property type="entry name" value="MFS general substrate transporter"/>
    <property type="match status" value="1"/>
</dbReference>
<feature type="transmembrane region" description="Helical" evidence="9">
    <location>
        <begin position="430"/>
        <end position="452"/>
    </location>
</feature>
<dbReference type="GO" id="GO:0006814">
    <property type="term" value="P:sodium ion transport"/>
    <property type="evidence" value="ECO:0007669"/>
    <property type="project" value="InterPro"/>
</dbReference>
<evidence type="ECO:0000256" key="9">
    <source>
        <dbReference type="SAM" id="Phobius"/>
    </source>
</evidence>
<dbReference type="InterPro" id="IPR036259">
    <property type="entry name" value="MFS_trans_sf"/>
</dbReference>
<sequence length="474" mass="52120">MSTRPNDSNSVVQNNTQSSGPEEPSIKEVLAYGSPALGDSLVSHMLGGFATSMLVVSLELNAAYISLIIGAKMAIDAVTDPLMGHISDNWRGRLGRRRPFILAGGLLVGIFLFFTWNLPVGWSKDHVTLYFAGGVVAYSIFHTIFMVPYTALGIELSPTYDGKTRVYLWKTLFSRTSTFINPWLYPLCLSSLFVSEYQGAKYVAAGVAVLVALGCVAAFQNCQERSHFKAAKKEPIISSIKKTFKNPHFLRIVGLYVLMMVTIQLFIQVGAIINIQYVFGGDKLAGASYTAGVETLAGVLVLLTLPVVGKLCKRLGKHNALKIAFCLMIIGDIIKWWAFTPEYKMLQWVYPFCYSLGISSIFVILESMMADAVDYDEYLTGFRREGIYGAVGGFIMKNAGAGAGALSGILLVMAGYQSDLGHEQSDSTFIWLRLFNSIIPAAMLLCGLALLYKYPLTRDVMDKVRQEVQARKTK</sequence>